<accession>A0A174BS06</accession>
<dbReference type="InterPro" id="IPR036890">
    <property type="entry name" value="HATPase_C_sf"/>
</dbReference>
<dbReference type="SUPFAM" id="SSF55874">
    <property type="entry name" value="ATPase domain of HSP90 chaperone/DNA topoisomerase II/histidine kinase"/>
    <property type="match status" value="1"/>
</dbReference>
<organism evidence="4 5">
    <name type="scientific">Dorea longicatena</name>
    <dbReference type="NCBI Taxonomy" id="88431"/>
    <lineage>
        <taxon>Bacteria</taxon>
        <taxon>Bacillati</taxon>
        <taxon>Bacillota</taxon>
        <taxon>Clostridia</taxon>
        <taxon>Lachnospirales</taxon>
        <taxon>Lachnospiraceae</taxon>
        <taxon>Dorea</taxon>
    </lineage>
</organism>
<keyword evidence="2" id="KW-0812">Transmembrane</keyword>
<feature type="coiled-coil region" evidence="1">
    <location>
        <begin position="161"/>
        <end position="200"/>
    </location>
</feature>
<keyword evidence="2" id="KW-0472">Membrane</keyword>
<feature type="domain" description="Sensor histidine kinase NatK-like C-terminal" evidence="3">
    <location>
        <begin position="285"/>
        <end position="382"/>
    </location>
</feature>
<feature type="transmembrane region" description="Helical" evidence="2">
    <location>
        <begin position="21"/>
        <end position="45"/>
    </location>
</feature>
<protein>
    <submittedName>
        <fullName evidence="4">Predicted signal transduction protein with a C-terminal ATPase domain</fullName>
    </submittedName>
</protein>
<dbReference type="PANTHER" id="PTHR40448:SF1">
    <property type="entry name" value="TWO-COMPONENT SENSOR HISTIDINE KINASE"/>
    <property type="match status" value="1"/>
</dbReference>
<dbReference type="CDD" id="cd16935">
    <property type="entry name" value="HATPase_AgrC-ComD-like"/>
    <property type="match status" value="1"/>
</dbReference>
<dbReference type="AlphaFoldDB" id="A0A174BS06"/>
<dbReference type="GO" id="GO:0042802">
    <property type="term" value="F:identical protein binding"/>
    <property type="evidence" value="ECO:0007669"/>
    <property type="project" value="TreeGrafter"/>
</dbReference>
<evidence type="ECO:0000256" key="1">
    <source>
        <dbReference type="SAM" id="Coils"/>
    </source>
</evidence>
<dbReference type="Proteomes" id="UP000095439">
    <property type="component" value="Unassembled WGS sequence"/>
</dbReference>
<dbReference type="InterPro" id="IPR032834">
    <property type="entry name" value="NatK-like_C"/>
</dbReference>
<keyword evidence="2" id="KW-1133">Transmembrane helix</keyword>
<evidence type="ECO:0000256" key="2">
    <source>
        <dbReference type="SAM" id="Phobius"/>
    </source>
</evidence>
<name>A0A174BS06_9FIRM</name>
<feature type="transmembrane region" description="Helical" evidence="2">
    <location>
        <begin position="142"/>
        <end position="161"/>
    </location>
</feature>
<dbReference type="PANTHER" id="PTHR40448">
    <property type="entry name" value="TWO-COMPONENT SENSOR HISTIDINE KINASE"/>
    <property type="match status" value="1"/>
</dbReference>
<dbReference type="Pfam" id="PF14501">
    <property type="entry name" value="HATPase_c_5"/>
    <property type="match status" value="1"/>
</dbReference>
<proteinExistence type="predicted"/>
<keyword evidence="1" id="KW-0175">Coiled coil</keyword>
<dbReference type="EMBL" id="CYYY01000009">
    <property type="protein sequence ID" value="CUO03397.1"/>
    <property type="molecule type" value="Genomic_DNA"/>
</dbReference>
<reference evidence="4 5" key="1">
    <citation type="submission" date="2015-09" db="EMBL/GenBank/DDBJ databases">
        <authorList>
            <consortium name="Pathogen Informatics"/>
        </authorList>
    </citation>
    <scope>NUCLEOTIDE SEQUENCE [LARGE SCALE GENOMIC DNA]</scope>
    <source>
        <strain evidence="4 5">2789STDY5608866</strain>
    </source>
</reference>
<feature type="transmembrane region" description="Helical" evidence="2">
    <location>
        <begin position="65"/>
        <end position="86"/>
    </location>
</feature>
<gene>
    <name evidence="4" type="ORF">ERS852423_02094</name>
</gene>
<dbReference type="Gene3D" id="3.30.565.10">
    <property type="entry name" value="Histidine kinase-like ATPase, C-terminal domain"/>
    <property type="match status" value="1"/>
</dbReference>
<evidence type="ECO:0000313" key="4">
    <source>
        <dbReference type="EMBL" id="CUO03397.1"/>
    </source>
</evidence>
<evidence type="ECO:0000313" key="5">
    <source>
        <dbReference type="Proteomes" id="UP000095439"/>
    </source>
</evidence>
<evidence type="ECO:0000259" key="3">
    <source>
        <dbReference type="Pfam" id="PF14501"/>
    </source>
</evidence>
<feature type="transmembrane region" description="Helical" evidence="2">
    <location>
        <begin position="106"/>
        <end position="122"/>
    </location>
</feature>
<sequence>MGENDMKEWTRKRKADIVMGIILQVYFLVPWIHHHTMYGYLYQALKMNDYVRTYNEMLLPSLKKIWGYTKPTAFVFLCILFLMLFFQIVEFMRLYHIFINERPSDYRGFFWILFMIAFAVFNDGFTYEDVTEYSLYPVYGEIYMILLLVLVGVWIILDALLDTWESEHAMLLTELEEQEKKALQTKVQILEERYQEMLKSRKVVHDMKNHILALKNYDQEQNWSGLHEYLNELSEDILEYNFHVWTGNHMLDMILNQKEKDAQRQKTDMQIDTEVFSTLPFTDREIISLFGNLLDNALEACEQIKGKERWIRIKIKKKNQLIYIEIANAIAKKPDQNGSGFISTKKENGLHGYGMRNIRDIVEKYEGIFQYEIRDESLMVIISVYA</sequence>